<evidence type="ECO:0000313" key="5">
    <source>
        <dbReference type="EMBL" id="EHL20112.1"/>
    </source>
</evidence>
<dbReference type="InterPro" id="IPR011053">
    <property type="entry name" value="Single_hybrid_motif"/>
</dbReference>
<dbReference type="PANTHER" id="PTHR45266:SF3">
    <property type="entry name" value="OXALOACETATE DECARBOXYLASE ALPHA CHAIN"/>
    <property type="match status" value="1"/>
</dbReference>
<dbReference type="InterPro" id="IPR001882">
    <property type="entry name" value="Biotin_BS"/>
</dbReference>
<accession>G9X0T9</accession>
<dbReference type="Proteomes" id="UP000006437">
    <property type="component" value="Unassembled WGS sequence"/>
</dbReference>
<dbReference type="EMBL" id="AFZG01000002">
    <property type="protein sequence ID" value="EHL20112.1"/>
    <property type="molecule type" value="Genomic_DNA"/>
</dbReference>
<dbReference type="PANTHER" id="PTHR45266">
    <property type="entry name" value="OXALOACETATE DECARBOXYLASE ALPHA CHAIN"/>
    <property type="match status" value="1"/>
</dbReference>
<dbReference type="PROSITE" id="PS00188">
    <property type="entry name" value="BIOTIN"/>
    <property type="match status" value="1"/>
</dbReference>
<organism evidence="4 7">
    <name type="scientific">Peptoanaerobacter stomatis</name>
    <dbReference type="NCBI Taxonomy" id="796937"/>
    <lineage>
        <taxon>Bacteria</taxon>
        <taxon>Bacillati</taxon>
        <taxon>Bacillota</taxon>
        <taxon>Clostridia</taxon>
        <taxon>Peptostreptococcales</taxon>
        <taxon>Filifactoraceae</taxon>
        <taxon>Peptoanaerobacter</taxon>
    </lineage>
</organism>
<dbReference type="FunFam" id="2.40.50.100:FF:000003">
    <property type="entry name" value="Acetyl-CoA carboxylase biotin carboxyl carrier protein"/>
    <property type="match status" value="1"/>
</dbReference>
<dbReference type="BioCyc" id="EBAC796937-HMP:GMGH-2033-MONOMER"/>
<evidence type="ECO:0000256" key="1">
    <source>
        <dbReference type="ARBA" id="ARBA00023267"/>
    </source>
</evidence>
<feature type="domain" description="Lipoyl-binding" evidence="3">
    <location>
        <begin position="67"/>
        <end position="142"/>
    </location>
</feature>
<dbReference type="SUPFAM" id="SSF51230">
    <property type="entry name" value="Single hybrid motif"/>
    <property type="match status" value="1"/>
</dbReference>
<gene>
    <name evidence="5" type="ORF">HMPREF9628_00923</name>
    <name evidence="4" type="ORF">HMPREF9629_02025</name>
</gene>
<reference evidence="4 7" key="1">
    <citation type="submission" date="2011-08" db="EMBL/GenBank/DDBJ databases">
        <title>The Genome Sequence of Eubacteriaceae bacterium ACC19a.</title>
        <authorList>
            <consortium name="The Broad Institute Genome Sequencing Platform"/>
            <person name="Earl A."/>
            <person name="Ward D."/>
            <person name="Feldgarden M."/>
            <person name="Gevers D."/>
            <person name="Sizova M."/>
            <person name="Hazen A."/>
            <person name="Epstein S."/>
            <person name="Young S.K."/>
            <person name="Zeng Q."/>
            <person name="Gargeya S."/>
            <person name="Fitzgerald M."/>
            <person name="Haas B."/>
            <person name="Abouelleil A."/>
            <person name="Alvarado L."/>
            <person name="Arachchi H.M."/>
            <person name="Berlin A."/>
            <person name="Brown A."/>
            <person name="Chapman S.B."/>
            <person name="Chen Z."/>
            <person name="Dunbar C."/>
            <person name="Freedman E."/>
            <person name="Gearin G."/>
            <person name="Gellesch M."/>
            <person name="Goldberg J."/>
            <person name="Griggs A."/>
            <person name="Gujja S."/>
            <person name="Heiman D."/>
            <person name="Howarth C."/>
            <person name="Larson L."/>
            <person name="Lui A."/>
            <person name="MacDonald P.J.P."/>
            <person name="Montmayeur A."/>
            <person name="Murphy C."/>
            <person name="Neiman D."/>
            <person name="Pearson M."/>
            <person name="Priest M."/>
            <person name="Roberts A."/>
            <person name="Saif S."/>
            <person name="Shea T."/>
            <person name="Shenoy N."/>
            <person name="Sisk P."/>
            <person name="Stolte C."/>
            <person name="Sykes S."/>
            <person name="Wortman J."/>
            <person name="Nusbaum C."/>
            <person name="Birren B."/>
        </authorList>
    </citation>
    <scope>NUCLEOTIDE SEQUENCE [LARGE SCALE GENOMIC DNA]</scope>
    <source>
        <strain evidence="4 7">ACC19a</strain>
    </source>
</reference>
<dbReference type="PROSITE" id="PS50968">
    <property type="entry name" value="BIOTINYL_LIPOYL"/>
    <property type="match status" value="1"/>
</dbReference>
<dbReference type="EMBL" id="AFZE01000017">
    <property type="protein sequence ID" value="EHL15034.1"/>
    <property type="molecule type" value="Genomic_DNA"/>
</dbReference>
<feature type="region of interest" description="Disordered" evidence="2">
    <location>
        <begin position="43"/>
        <end position="76"/>
    </location>
</feature>
<evidence type="ECO:0000313" key="6">
    <source>
        <dbReference type="Proteomes" id="UP000003379"/>
    </source>
</evidence>
<sequence length="142" mass="14625">MRYVVRINGKEYDVEVEKLGGPYQSLTRGTAYMQAPVAYAPAPAPAPVQAPAPAPAPVAPAPTPAPVASAGSASDVTSPMPGKVFKVLAKPGDTVSEGQAVMILEAMKMENEIVAPVAGVIDAILVKEGDMVETDDVLAKLK</sequence>
<dbReference type="CDD" id="cd06850">
    <property type="entry name" value="biotinyl_domain"/>
    <property type="match status" value="1"/>
</dbReference>
<comment type="caution">
    <text evidence="4">The sequence shown here is derived from an EMBL/GenBank/DDBJ whole genome shotgun (WGS) entry which is preliminary data.</text>
</comment>
<name>G9X0T9_9FIRM</name>
<evidence type="ECO:0000313" key="4">
    <source>
        <dbReference type="EMBL" id="EHL15034.1"/>
    </source>
</evidence>
<dbReference type="AlphaFoldDB" id="G9X0T9"/>
<dbReference type="InterPro" id="IPR050709">
    <property type="entry name" value="Biotin_Carboxyl_Carrier/Decarb"/>
</dbReference>
<dbReference type="PATRIC" id="fig|796937.3.peg.1236"/>
<protein>
    <recommendedName>
        <fullName evidence="3">Lipoyl-binding domain-containing protein</fullName>
    </recommendedName>
</protein>
<accession>G9XA98</accession>
<evidence type="ECO:0000259" key="3">
    <source>
        <dbReference type="PROSITE" id="PS50968"/>
    </source>
</evidence>
<proteinExistence type="predicted"/>
<evidence type="ECO:0000256" key="2">
    <source>
        <dbReference type="SAM" id="MobiDB-lite"/>
    </source>
</evidence>
<feature type="compositionally biased region" description="Pro residues" evidence="2">
    <location>
        <begin position="43"/>
        <end position="65"/>
    </location>
</feature>
<dbReference type="InterPro" id="IPR000089">
    <property type="entry name" value="Biotin_lipoyl"/>
</dbReference>
<dbReference type="STRING" id="796937.HMPREF9630_01768"/>
<dbReference type="HOGENOM" id="CLU_016733_5_2_9"/>
<evidence type="ECO:0000313" key="7">
    <source>
        <dbReference type="Proteomes" id="UP000006437"/>
    </source>
</evidence>
<reference evidence="5 6" key="2">
    <citation type="submission" date="2011-08" db="EMBL/GenBank/DDBJ databases">
        <title>The Genome Sequence of Eubacteriaceae bacterium CM5.</title>
        <authorList>
            <consortium name="The Broad Institute Genome Sequencing Platform"/>
            <person name="Earl A."/>
            <person name="Ward D."/>
            <person name="Feldgarden M."/>
            <person name="Gevers D."/>
            <person name="Sizova M."/>
            <person name="Hazen A."/>
            <person name="Epstein S."/>
            <person name="Young S.K."/>
            <person name="Zeng Q."/>
            <person name="Gargeya S."/>
            <person name="Fitzgerald M."/>
            <person name="Haas B."/>
            <person name="Abouelleil A."/>
            <person name="Alvarado L."/>
            <person name="Arachchi H.M."/>
            <person name="Berlin A."/>
            <person name="Brown A."/>
            <person name="Chapman S.B."/>
            <person name="Chen Z."/>
            <person name="Dunbar C."/>
            <person name="Freedman E."/>
            <person name="Gearin G."/>
            <person name="Gellesch M."/>
            <person name="Goldberg J."/>
            <person name="Griggs A."/>
            <person name="Gujja S."/>
            <person name="Heiman D."/>
            <person name="Howarth C."/>
            <person name="Larson L."/>
            <person name="Lui A."/>
            <person name="MacDonald P.J.P."/>
            <person name="Montmayeur A."/>
            <person name="Murphy C."/>
            <person name="Neiman D."/>
            <person name="Pearson M."/>
            <person name="Priest M."/>
            <person name="Roberts A."/>
            <person name="Saif S."/>
            <person name="Shea T."/>
            <person name="Shenoy N."/>
            <person name="Sisk P."/>
            <person name="Stolte C."/>
            <person name="Sykes S."/>
            <person name="Wortman J."/>
            <person name="Nusbaum C."/>
            <person name="Birren B."/>
        </authorList>
    </citation>
    <scope>NUCLEOTIDE SEQUENCE [LARGE SCALE GENOMIC DNA]</scope>
    <source>
        <strain evidence="5 6">CM5</strain>
    </source>
</reference>
<dbReference type="Proteomes" id="UP000003379">
    <property type="component" value="Unassembled WGS sequence"/>
</dbReference>
<dbReference type="RefSeq" id="WP_009526241.1">
    <property type="nucleotide sequence ID" value="NZ_JBQMYZ010000039.1"/>
</dbReference>
<keyword evidence="1" id="KW-0092">Biotin</keyword>
<dbReference type="Gene3D" id="2.40.50.100">
    <property type="match status" value="1"/>
</dbReference>
<dbReference type="Pfam" id="PF00364">
    <property type="entry name" value="Biotin_lipoyl"/>
    <property type="match status" value="1"/>
</dbReference>